<dbReference type="OrthoDB" id="273463at2"/>
<accession>A0A517TXB3</accession>
<feature type="transmembrane region" description="Helical" evidence="1">
    <location>
        <begin position="186"/>
        <end position="203"/>
    </location>
</feature>
<organism evidence="2 3">
    <name type="scientific">Lacipirellula limnantheis</name>
    <dbReference type="NCBI Taxonomy" id="2528024"/>
    <lineage>
        <taxon>Bacteria</taxon>
        <taxon>Pseudomonadati</taxon>
        <taxon>Planctomycetota</taxon>
        <taxon>Planctomycetia</taxon>
        <taxon>Pirellulales</taxon>
        <taxon>Lacipirellulaceae</taxon>
        <taxon>Lacipirellula</taxon>
    </lineage>
</organism>
<keyword evidence="1" id="KW-0472">Membrane</keyword>
<dbReference type="AlphaFoldDB" id="A0A517TXB3"/>
<evidence type="ECO:0000313" key="2">
    <source>
        <dbReference type="EMBL" id="QDT73004.1"/>
    </source>
</evidence>
<dbReference type="EMBL" id="CP036339">
    <property type="protein sequence ID" value="QDT73004.1"/>
    <property type="molecule type" value="Genomic_DNA"/>
</dbReference>
<evidence type="ECO:0000256" key="1">
    <source>
        <dbReference type="SAM" id="Phobius"/>
    </source>
</evidence>
<gene>
    <name evidence="2" type="ORF">I41_21930</name>
</gene>
<feature type="transmembrane region" description="Helical" evidence="1">
    <location>
        <begin position="20"/>
        <end position="38"/>
    </location>
</feature>
<dbReference type="Proteomes" id="UP000317909">
    <property type="component" value="Chromosome"/>
</dbReference>
<keyword evidence="3" id="KW-1185">Reference proteome</keyword>
<keyword evidence="1" id="KW-1133">Transmembrane helix</keyword>
<sequence length="250" mass="27811">MSLNPLAPITDYQSMLNRIFWFTTACALAGVWMLRLFVPAIDASLGKIDLAIASRVDKLLPIAGGYLLPALLVGILARVFRLHARISDWLGIRESFETEVILAEFGRRLGVDLEARGDEPRRRARHHIMRQAFYPYVNGAHAQIDQQLVYQALDAWSWFWVGVEATFVITLTSFTLIAFDAYRIGFQTLAVAIALAMFGLPTIRAQCKRYAIAQVREILADSQRAAVARAAFNELTGVASEQSVGRRAAA</sequence>
<dbReference type="RefSeq" id="WP_145432509.1">
    <property type="nucleotide sequence ID" value="NZ_CP036339.1"/>
</dbReference>
<name>A0A517TXB3_9BACT</name>
<reference evidence="2 3" key="1">
    <citation type="submission" date="2019-02" db="EMBL/GenBank/DDBJ databases">
        <title>Deep-cultivation of Planctomycetes and their phenomic and genomic characterization uncovers novel biology.</title>
        <authorList>
            <person name="Wiegand S."/>
            <person name="Jogler M."/>
            <person name="Boedeker C."/>
            <person name="Pinto D."/>
            <person name="Vollmers J."/>
            <person name="Rivas-Marin E."/>
            <person name="Kohn T."/>
            <person name="Peeters S.H."/>
            <person name="Heuer A."/>
            <person name="Rast P."/>
            <person name="Oberbeckmann S."/>
            <person name="Bunk B."/>
            <person name="Jeske O."/>
            <person name="Meyerdierks A."/>
            <person name="Storesund J.E."/>
            <person name="Kallscheuer N."/>
            <person name="Luecker S."/>
            <person name="Lage O.M."/>
            <person name="Pohl T."/>
            <person name="Merkel B.J."/>
            <person name="Hornburger P."/>
            <person name="Mueller R.-W."/>
            <person name="Bruemmer F."/>
            <person name="Labrenz M."/>
            <person name="Spormann A.M."/>
            <person name="Op den Camp H."/>
            <person name="Overmann J."/>
            <person name="Amann R."/>
            <person name="Jetten M.S.M."/>
            <person name="Mascher T."/>
            <person name="Medema M.H."/>
            <person name="Devos D.P."/>
            <person name="Kaster A.-K."/>
            <person name="Ovreas L."/>
            <person name="Rohde M."/>
            <person name="Galperin M.Y."/>
            <person name="Jogler C."/>
        </authorList>
    </citation>
    <scope>NUCLEOTIDE SEQUENCE [LARGE SCALE GENOMIC DNA]</scope>
    <source>
        <strain evidence="2 3">I41</strain>
    </source>
</reference>
<feature type="transmembrane region" description="Helical" evidence="1">
    <location>
        <begin position="158"/>
        <end position="179"/>
    </location>
</feature>
<evidence type="ECO:0000313" key="3">
    <source>
        <dbReference type="Proteomes" id="UP000317909"/>
    </source>
</evidence>
<proteinExistence type="predicted"/>
<dbReference type="KEGG" id="llh:I41_21930"/>
<protein>
    <submittedName>
        <fullName evidence="2">Uncharacterized protein</fullName>
    </submittedName>
</protein>
<keyword evidence="1" id="KW-0812">Transmembrane</keyword>
<feature type="transmembrane region" description="Helical" evidence="1">
    <location>
        <begin position="59"/>
        <end position="80"/>
    </location>
</feature>